<proteinExistence type="predicted"/>
<feature type="non-terminal residue" evidence="1">
    <location>
        <position position="64"/>
    </location>
</feature>
<organism evidence="1 2">
    <name type="scientific">Diploptera punctata</name>
    <name type="common">Pacific beetle cockroach</name>
    <dbReference type="NCBI Taxonomy" id="6984"/>
    <lineage>
        <taxon>Eukaryota</taxon>
        <taxon>Metazoa</taxon>
        <taxon>Ecdysozoa</taxon>
        <taxon>Arthropoda</taxon>
        <taxon>Hexapoda</taxon>
        <taxon>Insecta</taxon>
        <taxon>Pterygota</taxon>
        <taxon>Neoptera</taxon>
        <taxon>Polyneoptera</taxon>
        <taxon>Dictyoptera</taxon>
        <taxon>Blattodea</taxon>
        <taxon>Blaberoidea</taxon>
        <taxon>Blaberidae</taxon>
        <taxon>Diplopterinae</taxon>
        <taxon>Diploptera</taxon>
    </lineage>
</organism>
<feature type="non-terminal residue" evidence="1">
    <location>
        <position position="1"/>
    </location>
</feature>
<gene>
    <name evidence="1" type="ORF">L9F63_010286</name>
</gene>
<dbReference type="AlphaFoldDB" id="A0AAD8ERL1"/>
<sequence length="64" mass="7218">VMTLTLKHGVGVTIIELLSSFKHGTFERHFANDRLEGRTIKIHSICQLSTCQTKYIYRGQLLGG</sequence>
<evidence type="ECO:0000313" key="1">
    <source>
        <dbReference type="EMBL" id="KAJ9599202.1"/>
    </source>
</evidence>
<dbReference type="EMBL" id="JASPKZ010000827">
    <property type="protein sequence ID" value="KAJ9599202.1"/>
    <property type="molecule type" value="Genomic_DNA"/>
</dbReference>
<reference evidence="1" key="2">
    <citation type="submission" date="2023-05" db="EMBL/GenBank/DDBJ databases">
        <authorList>
            <person name="Fouks B."/>
        </authorList>
    </citation>
    <scope>NUCLEOTIDE SEQUENCE</scope>
    <source>
        <strain evidence="1">Stay&amp;Tobe</strain>
        <tissue evidence="1">Testes</tissue>
    </source>
</reference>
<evidence type="ECO:0000313" key="2">
    <source>
        <dbReference type="Proteomes" id="UP001233999"/>
    </source>
</evidence>
<comment type="caution">
    <text evidence="1">The sequence shown here is derived from an EMBL/GenBank/DDBJ whole genome shotgun (WGS) entry which is preliminary data.</text>
</comment>
<reference evidence="1" key="1">
    <citation type="journal article" date="2023" name="IScience">
        <title>Live-bearing cockroach genome reveals convergent evolutionary mechanisms linked to viviparity in insects and beyond.</title>
        <authorList>
            <person name="Fouks B."/>
            <person name="Harrison M.C."/>
            <person name="Mikhailova A.A."/>
            <person name="Marchal E."/>
            <person name="English S."/>
            <person name="Carruthers M."/>
            <person name="Jennings E.C."/>
            <person name="Chiamaka E.L."/>
            <person name="Frigard R.A."/>
            <person name="Pippel M."/>
            <person name="Attardo G.M."/>
            <person name="Benoit J.B."/>
            <person name="Bornberg-Bauer E."/>
            <person name="Tobe S.S."/>
        </authorList>
    </citation>
    <scope>NUCLEOTIDE SEQUENCE</scope>
    <source>
        <strain evidence="1">Stay&amp;Tobe</strain>
    </source>
</reference>
<accession>A0AAD8ERL1</accession>
<keyword evidence="2" id="KW-1185">Reference proteome</keyword>
<protein>
    <submittedName>
        <fullName evidence="1">Uncharacterized protein</fullName>
    </submittedName>
</protein>
<dbReference type="Proteomes" id="UP001233999">
    <property type="component" value="Unassembled WGS sequence"/>
</dbReference>
<name>A0AAD8ERL1_DIPPU</name>